<sequence length="444" mass="48223">MVRVALVSVGSRGDIQPYCVLGQAFAAQGHDVTIVTEKRLQRLVEDEFKLPVNVIEGDFCAFFHERATIDRLKTAGFLDTLAILGTWNKGYDLGVVAASYETALAGADIVITGIISMTESYCVAEKLRQVWVPLFLGNAVMPTRSFPHCLFDKWTCGIPWLNKLTHTFSFEQLWSKQARYIGPWRRDVLKLPPITSKLGVVDAILTNDAIHAYQCCSTLLAGPTRGPPADVAPTKAIYTGFLFPEAGATGPPLLHAFLAQARVDDVPVIYLGFGSMTAVDARTLYDIAVQVCHTAKCRCVFVSGWSSSCATDCHVIEEASPSVWVEPSAPHPWLFPQMRCILHHAGMGTTAAALQSGVPQIPCPIVGDQFHNAAEMVHLGVALTVVSQKEFTSARVTQAVAAVLRNDKDVQVKAKSMGEFVTKESDGNAARLCASILTTKPTFE</sequence>
<name>A0A485K5W3_9STRA</name>
<evidence type="ECO:0000313" key="4">
    <source>
        <dbReference type="EMBL" id="KAF0719182.1"/>
    </source>
</evidence>
<dbReference type="GO" id="GO:0005975">
    <property type="term" value="P:carbohydrate metabolic process"/>
    <property type="evidence" value="ECO:0007669"/>
    <property type="project" value="InterPro"/>
</dbReference>
<proteinExistence type="predicted"/>
<evidence type="ECO:0000313" key="6">
    <source>
        <dbReference type="Proteomes" id="UP000332933"/>
    </source>
</evidence>
<dbReference type="AlphaFoldDB" id="A0A485K5W3"/>
<protein>
    <submittedName>
        <fullName evidence="5">Aste57867_1212 protein</fullName>
    </submittedName>
</protein>
<dbReference type="InterPro" id="IPR004276">
    <property type="entry name" value="GlycoTrans_28_N"/>
</dbReference>
<accession>A0A485K5W3</accession>
<evidence type="ECO:0000259" key="3">
    <source>
        <dbReference type="Pfam" id="PF06722"/>
    </source>
</evidence>
<dbReference type="PANTHER" id="PTHR48050">
    <property type="entry name" value="STEROL 3-BETA-GLUCOSYLTRANSFERASE"/>
    <property type="match status" value="1"/>
</dbReference>
<dbReference type="CDD" id="cd03784">
    <property type="entry name" value="GT1_Gtf-like"/>
    <property type="match status" value="1"/>
</dbReference>
<feature type="domain" description="Erythromycin biosynthesis protein CIII-like C-terminal" evidence="3">
    <location>
        <begin position="332"/>
        <end position="412"/>
    </location>
</feature>
<reference evidence="5 6" key="1">
    <citation type="submission" date="2019-03" db="EMBL/GenBank/DDBJ databases">
        <authorList>
            <person name="Gaulin E."/>
            <person name="Dumas B."/>
        </authorList>
    </citation>
    <scope>NUCLEOTIDE SEQUENCE [LARGE SCALE GENOMIC DNA]</scope>
    <source>
        <strain evidence="5">CBS 568.67</strain>
    </source>
</reference>
<dbReference type="Gene3D" id="3.40.50.2000">
    <property type="entry name" value="Glycogen Phosphorylase B"/>
    <property type="match status" value="2"/>
</dbReference>
<dbReference type="GO" id="GO:0016906">
    <property type="term" value="F:sterol 3-beta-glucosyltransferase activity"/>
    <property type="evidence" value="ECO:0007669"/>
    <property type="project" value="UniProtKB-ARBA"/>
</dbReference>
<keyword evidence="6" id="KW-1185">Reference proteome</keyword>
<dbReference type="Pfam" id="PF06722">
    <property type="entry name" value="EryCIII-like_C"/>
    <property type="match status" value="1"/>
</dbReference>
<evidence type="ECO:0000259" key="2">
    <source>
        <dbReference type="Pfam" id="PF03033"/>
    </source>
</evidence>
<dbReference type="OrthoDB" id="76744at2759"/>
<dbReference type="InterPro" id="IPR050426">
    <property type="entry name" value="Glycosyltransferase_28"/>
</dbReference>
<dbReference type="InterPro" id="IPR002213">
    <property type="entry name" value="UDP_glucos_trans"/>
</dbReference>
<gene>
    <name evidence="5" type="primary">Aste57867_1212</name>
    <name evidence="4" type="ORF">As57867_001211</name>
    <name evidence="5" type="ORF">ASTE57867_1212</name>
</gene>
<dbReference type="EMBL" id="CAADRA010000086">
    <property type="protein sequence ID" value="VFT78432.1"/>
    <property type="molecule type" value="Genomic_DNA"/>
</dbReference>
<evidence type="ECO:0000256" key="1">
    <source>
        <dbReference type="ARBA" id="ARBA00022679"/>
    </source>
</evidence>
<reference evidence="4" key="2">
    <citation type="submission" date="2019-06" db="EMBL/GenBank/DDBJ databases">
        <title>Genomics analysis of Aphanomyces spp. identifies a new class of oomycete effector associated with host adaptation.</title>
        <authorList>
            <person name="Gaulin E."/>
        </authorList>
    </citation>
    <scope>NUCLEOTIDE SEQUENCE</scope>
    <source>
        <strain evidence="4">CBS 578.67</strain>
    </source>
</reference>
<dbReference type="Pfam" id="PF03033">
    <property type="entry name" value="Glyco_transf_28"/>
    <property type="match status" value="1"/>
</dbReference>
<dbReference type="Proteomes" id="UP000332933">
    <property type="component" value="Unassembled WGS sequence"/>
</dbReference>
<organism evidence="5 6">
    <name type="scientific">Aphanomyces stellatus</name>
    <dbReference type="NCBI Taxonomy" id="120398"/>
    <lineage>
        <taxon>Eukaryota</taxon>
        <taxon>Sar</taxon>
        <taxon>Stramenopiles</taxon>
        <taxon>Oomycota</taxon>
        <taxon>Saprolegniomycetes</taxon>
        <taxon>Saprolegniales</taxon>
        <taxon>Verrucalvaceae</taxon>
        <taxon>Aphanomyces</taxon>
    </lineage>
</organism>
<evidence type="ECO:0000313" key="5">
    <source>
        <dbReference type="EMBL" id="VFT78432.1"/>
    </source>
</evidence>
<dbReference type="InterPro" id="IPR010610">
    <property type="entry name" value="EryCIII-like_C"/>
</dbReference>
<feature type="domain" description="Glycosyltransferase family 28 N-terminal" evidence="2">
    <location>
        <begin position="4"/>
        <end position="63"/>
    </location>
</feature>
<dbReference type="EMBL" id="VJMH01000086">
    <property type="protein sequence ID" value="KAF0719182.1"/>
    <property type="molecule type" value="Genomic_DNA"/>
</dbReference>
<dbReference type="SUPFAM" id="SSF53756">
    <property type="entry name" value="UDP-Glycosyltransferase/glycogen phosphorylase"/>
    <property type="match status" value="1"/>
</dbReference>
<keyword evidence="1" id="KW-0808">Transferase</keyword>
<dbReference type="PANTHER" id="PTHR48050:SF13">
    <property type="entry name" value="STEROL 3-BETA-GLUCOSYLTRANSFERASE UGT80A2"/>
    <property type="match status" value="1"/>
</dbReference>